<protein>
    <submittedName>
        <fullName evidence="1">Uncharacterized protein</fullName>
    </submittedName>
</protein>
<proteinExistence type="predicted"/>
<comment type="caution">
    <text evidence="1">The sequence shown here is derived from an EMBL/GenBank/DDBJ whole genome shotgun (WGS) entry which is preliminary data.</text>
</comment>
<gene>
    <name evidence="1" type="ORF">NM208_g5006</name>
</gene>
<evidence type="ECO:0000313" key="2">
    <source>
        <dbReference type="Proteomes" id="UP001148629"/>
    </source>
</evidence>
<name>A0ACC1SIG6_9HYPO</name>
<dbReference type="Proteomes" id="UP001148629">
    <property type="component" value="Unassembled WGS sequence"/>
</dbReference>
<sequence>MKAPSAIDKSLGPSPISPGPVSISEHASTGSPTEHYSQVLMMHWHQELALRTAQLSASSSLQEQDGRRYTVLMAACRHQDVFYVKVHELCCLWSIDKTAVYQVFDSLATPEAIDFTFGELQRILNNEDLSPYNLRWFASFPWPASRMFTSFPERILAVRIARFMGKFTAFWQSLLDASEVSNRPIAGVVLKDSLHCSSPVLRYILFVTSCLQIGIISGSDAAALDDEFDESEGEGGSIRGETIRQALAVEHASFAGRQPSS</sequence>
<dbReference type="EMBL" id="JANRMS010000401">
    <property type="protein sequence ID" value="KAJ3540568.1"/>
    <property type="molecule type" value="Genomic_DNA"/>
</dbReference>
<accession>A0ACC1SIG6</accession>
<keyword evidence="2" id="KW-1185">Reference proteome</keyword>
<evidence type="ECO:0000313" key="1">
    <source>
        <dbReference type="EMBL" id="KAJ3540568.1"/>
    </source>
</evidence>
<reference evidence="1" key="1">
    <citation type="submission" date="2022-08" db="EMBL/GenBank/DDBJ databases">
        <title>Genome Sequence of Fusarium decemcellulare.</title>
        <authorList>
            <person name="Buettner E."/>
        </authorList>
    </citation>
    <scope>NUCLEOTIDE SEQUENCE</scope>
    <source>
        <strain evidence="1">Babe19</strain>
    </source>
</reference>
<organism evidence="1 2">
    <name type="scientific">Fusarium decemcellulare</name>
    <dbReference type="NCBI Taxonomy" id="57161"/>
    <lineage>
        <taxon>Eukaryota</taxon>
        <taxon>Fungi</taxon>
        <taxon>Dikarya</taxon>
        <taxon>Ascomycota</taxon>
        <taxon>Pezizomycotina</taxon>
        <taxon>Sordariomycetes</taxon>
        <taxon>Hypocreomycetidae</taxon>
        <taxon>Hypocreales</taxon>
        <taxon>Nectriaceae</taxon>
        <taxon>Fusarium</taxon>
        <taxon>Fusarium decemcellulare species complex</taxon>
    </lineage>
</organism>